<evidence type="ECO:0000313" key="3">
    <source>
        <dbReference type="Proteomes" id="UP000295293"/>
    </source>
</evidence>
<accession>A0A4V3DN77</accession>
<protein>
    <submittedName>
        <fullName evidence="2">Uncharacterized protein</fullName>
    </submittedName>
</protein>
<gene>
    <name evidence="2" type="ORF">DFR29_10255</name>
</gene>
<keyword evidence="1" id="KW-1133">Transmembrane helix</keyword>
<comment type="caution">
    <text evidence="2">The sequence shown here is derived from an EMBL/GenBank/DDBJ whole genome shotgun (WGS) entry which is preliminary data.</text>
</comment>
<dbReference type="AlphaFoldDB" id="A0A4V3DN77"/>
<evidence type="ECO:0000313" key="2">
    <source>
        <dbReference type="EMBL" id="TDR47396.1"/>
    </source>
</evidence>
<proteinExistence type="predicted"/>
<evidence type="ECO:0000256" key="1">
    <source>
        <dbReference type="SAM" id="Phobius"/>
    </source>
</evidence>
<organism evidence="2 3">
    <name type="scientific">Tahibacter aquaticus</name>
    <dbReference type="NCBI Taxonomy" id="520092"/>
    <lineage>
        <taxon>Bacteria</taxon>
        <taxon>Pseudomonadati</taxon>
        <taxon>Pseudomonadota</taxon>
        <taxon>Gammaproteobacteria</taxon>
        <taxon>Lysobacterales</taxon>
        <taxon>Rhodanobacteraceae</taxon>
        <taxon>Tahibacter</taxon>
    </lineage>
</organism>
<dbReference type="EMBL" id="SNZH01000002">
    <property type="protein sequence ID" value="TDR47396.1"/>
    <property type="molecule type" value="Genomic_DNA"/>
</dbReference>
<dbReference type="Proteomes" id="UP000295293">
    <property type="component" value="Unassembled WGS sequence"/>
</dbReference>
<keyword evidence="1" id="KW-0812">Transmembrane</keyword>
<dbReference type="RefSeq" id="WP_133817126.1">
    <property type="nucleotide sequence ID" value="NZ_SNZH01000002.1"/>
</dbReference>
<keyword evidence="3" id="KW-1185">Reference proteome</keyword>
<sequence>MNTRQATAARARGHDGARSDTGNVVMLSIGISLVLIAAAAVFFAVPQFQAMHQAFGVDLPHLTRWLVGYYPGLFLCVFIVPAIWLAWPNPARSGTAALLFALLLSGLLIGGSLFALYLPIFRLGAAVS</sequence>
<reference evidence="2 3" key="1">
    <citation type="submission" date="2019-03" db="EMBL/GenBank/DDBJ databases">
        <title>Genomic Encyclopedia of Type Strains, Phase IV (KMG-IV): sequencing the most valuable type-strain genomes for metagenomic binning, comparative biology and taxonomic classification.</title>
        <authorList>
            <person name="Goeker M."/>
        </authorList>
    </citation>
    <scope>NUCLEOTIDE SEQUENCE [LARGE SCALE GENOMIC DNA]</scope>
    <source>
        <strain evidence="2 3">DSM 21667</strain>
    </source>
</reference>
<keyword evidence="1" id="KW-0472">Membrane</keyword>
<feature type="transmembrane region" description="Helical" evidence="1">
    <location>
        <begin position="99"/>
        <end position="120"/>
    </location>
</feature>
<feature type="transmembrane region" description="Helical" evidence="1">
    <location>
        <begin position="21"/>
        <end position="45"/>
    </location>
</feature>
<feature type="transmembrane region" description="Helical" evidence="1">
    <location>
        <begin position="65"/>
        <end position="87"/>
    </location>
</feature>
<name>A0A4V3DN77_9GAMM</name>